<name>A0AAW4IQN0_9GAMM</name>
<accession>A0AAW4IQN0</accession>
<proteinExistence type="predicted"/>
<feature type="region of interest" description="Disordered" evidence="1">
    <location>
        <begin position="244"/>
        <end position="267"/>
    </location>
</feature>
<keyword evidence="2" id="KW-1133">Transmembrane helix</keyword>
<organism evidence="3 4">
    <name type="scientific">Psychrobacter halodurans</name>
    <dbReference type="NCBI Taxonomy" id="2818439"/>
    <lineage>
        <taxon>Bacteria</taxon>
        <taxon>Pseudomonadati</taxon>
        <taxon>Pseudomonadota</taxon>
        <taxon>Gammaproteobacteria</taxon>
        <taxon>Moraxellales</taxon>
        <taxon>Moraxellaceae</taxon>
        <taxon>Psychrobacter</taxon>
    </lineage>
</organism>
<dbReference type="EMBL" id="JAGBKN010000014">
    <property type="protein sequence ID" value="MBO1517235.1"/>
    <property type="molecule type" value="Genomic_DNA"/>
</dbReference>
<evidence type="ECO:0000313" key="3">
    <source>
        <dbReference type="EMBL" id="MBO1517235.1"/>
    </source>
</evidence>
<keyword evidence="2" id="KW-0472">Membrane</keyword>
<comment type="caution">
    <text evidence="3">The sequence shown here is derived from an EMBL/GenBank/DDBJ whole genome shotgun (WGS) entry which is preliminary data.</text>
</comment>
<feature type="transmembrane region" description="Helical" evidence="2">
    <location>
        <begin position="6"/>
        <end position="28"/>
    </location>
</feature>
<dbReference type="Proteomes" id="UP000664161">
    <property type="component" value="Unassembled WGS sequence"/>
</dbReference>
<gene>
    <name evidence="3" type="ORF">J3491_07810</name>
</gene>
<keyword evidence="4" id="KW-1185">Reference proteome</keyword>
<feature type="compositionally biased region" description="Polar residues" evidence="1">
    <location>
        <begin position="244"/>
        <end position="253"/>
    </location>
</feature>
<reference evidence="3 4" key="1">
    <citation type="submission" date="2021-03" db="EMBL/GenBank/DDBJ databases">
        <authorList>
            <person name="Shang D.-D."/>
            <person name="Du Z.-J."/>
            <person name="Chen G.-J."/>
        </authorList>
    </citation>
    <scope>NUCLEOTIDE SEQUENCE [LARGE SCALE GENOMIC DNA]</scope>
    <source>
        <strain evidence="3 4">F2608</strain>
    </source>
</reference>
<dbReference type="Gene3D" id="3.40.190.10">
    <property type="entry name" value="Periplasmic binding protein-like II"/>
    <property type="match status" value="1"/>
</dbReference>
<dbReference type="RefSeq" id="WP_207969746.1">
    <property type="nucleotide sequence ID" value="NZ_JAGBKN010000014.1"/>
</dbReference>
<evidence type="ECO:0000313" key="4">
    <source>
        <dbReference type="Proteomes" id="UP000664161"/>
    </source>
</evidence>
<keyword evidence="2" id="KW-0812">Transmembrane</keyword>
<dbReference type="AlphaFoldDB" id="A0AAW4IQN0"/>
<protein>
    <submittedName>
        <fullName evidence="3">Uncharacterized protein</fullName>
    </submittedName>
</protein>
<feature type="region of interest" description="Disordered" evidence="1">
    <location>
        <begin position="154"/>
        <end position="177"/>
    </location>
</feature>
<sequence length="267" mass="29284">MKDYKLLLAGLTLLLLIVFIAIFTWLWISNRKNIDPLPIMANNNEASAITAESEEDDISTSTLYVQAEERLQVPLDDVIVSFESRYPHVQVLANYVPSHALLQLADSDMTAEHPASNIGTDIIIAHSSLTAKRLEPLQAQLTLMQNAFNKKQASAASHDQAADTEMSQSATKAKTDNQEARSLNAFSYALTDEKSLDGVILSDNSIAISFRNFLLSSAGQDILKKYDYDNIDGYKNSVDDLFNPTSRAKQASGENPVDVADALSNGK</sequence>
<evidence type="ECO:0000256" key="1">
    <source>
        <dbReference type="SAM" id="MobiDB-lite"/>
    </source>
</evidence>
<evidence type="ECO:0000256" key="2">
    <source>
        <dbReference type="SAM" id="Phobius"/>
    </source>
</evidence>